<sequence>MKQRRLLFLQKEYRILGRFLRCQSVTKRKSQWRAWKVRGFSQLVLLRTFLGVVEHLVRTARYLTQSKAGKSYNLWKKIRL</sequence>
<reference evidence="1 2" key="1">
    <citation type="journal article" date="2020" name="Nature">
        <title>Six reference-quality genomes reveal evolution of bat adaptations.</title>
        <authorList>
            <person name="Jebb D."/>
            <person name="Huang Z."/>
            <person name="Pippel M."/>
            <person name="Hughes G.M."/>
            <person name="Lavrichenko K."/>
            <person name="Devanna P."/>
            <person name="Winkler S."/>
            <person name="Jermiin L.S."/>
            <person name="Skirmuntt E.C."/>
            <person name="Katzourakis A."/>
            <person name="Burkitt-Gray L."/>
            <person name="Ray D.A."/>
            <person name="Sullivan K.A.M."/>
            <person name="Roscito J.G."/>
            <person name="Kirilenko B.M."/>
            <person name="Davalos L.M."/>
            <person name="Corthals A.P."/>
            <person name="Power M.L."/>
            <person name="Jones G."/>
            <person name="Ransome R.D."/>
            <person name="Dechmann D.K.N."/>
            <person name="Locatelli A.G."/>
            <person name="Puechmaille S.J."/>
            <person name="Fedrigo O."/>
            <person name="Jarvis E.D."/>
            <person name="Hiller M."/>
            <person name="Vernes S.C."/>
            <person name="Myers E.W."/>
            <person name="Teeling E.C."/>
        </authorList>
    </citation>
    <scope>NUCLEOTIDE SEQUENCE [LARGE SCALE GENOMIC DNA]</scope>
    <source>
        <strain evidence="1">MRouAeg1</strain>
        <tissue evidence="1">Muscle</tissue>
    </source>
</reference>
<keyword evidence="2" id="KW-1185">Reference proteome</keyword>
<evidence type="ECO:0000313" key="1">
    <source>
        <dbReference type="EMBL" id="KAF6504178.1"/>
    </source>
</evidence>
<protein>
    <submittedName>
        <fullName evidence="1">Cancer antigen 1</fullName>
    </submittedName>
</protein>
<proteinExistence type="predicted"/>
<name>A0A7J8K5Q5_ROUAE</name>
<organism evidence="1 2">
    <name type="scientific">Rousettus aegyptiacus</name>
    <name type="common">Egyptian fruit bat</name>
    <name type="synonym">Pteropus aegyptiacus</name>
    <dbReference type="NCBI Taxonomy" id="9407"/>
    <lineage>
        <taxon>Eukaryota</taxon>
        <taxon>Metazoa</taxon>
        <taxon>Chordata</taxon>
        <taxon>Craniata</taxon>
        <taxon>Vertebrata</taxon>
        <taxon>Euteleostomi</taxon>
        <taxon>Mammalia</taxon>
        <taxon>Eutheria</taxon>
        <taxon>Laurasiatheria</taxon>
        <taxon>Chiroptera</taxon>
        <taxon>Yinpterochiroptera</taxon>
        <taxon>Pteropodoidea</taxon>
        <taxon>Pteropodidae</taxon>
        <taxon>Rousettinae</taxon>
        <taxon>Rousettus</taxon>
    </lineage>
</organism>
<dbReference type="AlphaFoldDB" id="A0A7J8K5Q5"/>
<gene>
    <name evidence="1" type="ORF">HJG63_002018</name>
</gene>
<dbReference type="Proteomes" id="UP000593571">
    <property type="component" value="Unassembled WGS sequence"/>
</dbReference>
<dbReference type="EMBL" id="JACASE010000001">
    <property type="protein sequence ID" value="KAF6504178.1"/>
    <property type="molecule type" value="Genomic_DNA"/>
</dbReference>
<comment type="caution">
    <text evidence="1">The sequence shown here is derived from an EMBL/GenBank/DDBJ whole genome shotgun (WGS) entry which is preliminary data.</text>
</comment>
<accession>A0A7J8K5Q5</accession>
<evidence type="ECO:0000313" key="2">
    <source>
        <dbReference type="Proteomes" id="UP000593571"/>
    </source>
</evidence>